<evidence type="ECO:0000256" key="5">
    <source>
        <dbReference type="ARBA" id="ARBA00022679"/>
    </source>
</evidence>
<keyword evidence="12" id="KW-0732">Signal</keyword>
<dbReference type="AlphaFoldDB" id="A0A6J1D448"/>
<proteinExistence type="predicted"/>
<dbReference type="InterPro" id="IPR057425">
    <property type="entry name" value="DUF2921_N"/>
</dbReference>
<evidence type="ECO:0000256" key="12">
    <source>
        <dbReference type="SAM" id="SignalP"/>
    </source>
</evidence>
<dbReference type="EC" id="2.3.2.27" evidence="4"/>
<keyword evidence="7" id="KW-0833">Ubl conjugation pathway</keyword>
<protein>
    <recommendedName>
        <fullName evidence="4">RING-type E3 ubiquitin transferase</fullName>
        <ecNumber evidence="4">2.3.2.27</ecNumber>
    </recommendedName>
</protein>
<dbReference type="PANTHER" id="PTHR33389">
    <property type="entry name" value="FAMILY PROTEIN, PUTATIVE (DUF2921)-RELATED"/>
    <property type="match status" value="1"/>
</dbReference>
<evidence type="ECO:0000256" key="1">
    <source>
        <dbReference type="ARBA" id="ARBA00000900"/>
    </source>
</evidence>
<dbReference type="Pfam" id="PF25333">
    <property type="entry name" value="DUF2921_N"/>
    <property type="match status" value="3"/>
</dbReference>
<feature type="domain" description="DUF2921" evidence="14">
    <location>
        <begin position="58"/>
        <end position="285"/>
    </location>
</feature>
<comment type="pathway">
    <text evidence="3">Protein modification; protein ubiquitination.</text>
</comment>
<feature type="transmembrane region" description="Helical" evidence="11">
    <location>
        <begin position="1001"/>
        <end position="1023"/>
    </location>
</feature>
<feature type="signal peptide" evidence="12">
    <location>
        <begin position="1"/>
        <end position="21"/>
    </location>
</feature>
<evidence type="ECO:0000256" key="4">
    <source>
        <dbReference type="ARBA" id="ARBA00012483"/>
    </source>
</evidence>
<dbReference type="KEGG" id="mcha:111017421"/>
<feature type="transmembrane region" description="Helical" evidence="11">
    <location>
        <begin position="786"/>
        <end position="808"/>
    </location>
</feature>
<evidence type="ECO:0000313" key="16">
    <source>
        <dbReference type="RefSeq" id="XP_022148865.1"/>
    </source>
</evidence>
<keyword evidence="5" id="KW-0808">Transferase</keyword>
<keyword evidence="15" id="KW-1185">Reference proteome</keyword>
<feature type="region of interest" description="Disordered" evidence="10">
    <location>
        <begin position="1060"/>
        <end position="1079"/>
    </location>
</feature>
<feature type="transmembrane region" description="Helical" evidence="11">
    <location>
        <begin position="753"/>
        <end position="774"/>
    </location>
</feature>
<dbReference type="Pfam" id="PF11145">
    <property type="entry name" value="DUF2921"/>
    <property type="match status" value="1"/>
</dbReference>
<comment type="catalytic activity">
    <reaction evidence="1">
        <text>S-ubiquitinyl-[E2 ubiquitin-conjugating enzyme]-L-cysteine + [acceptor protein]-L-lysine = [E2 ubiquitin-conjugating enzyme]-L-cysteine + N(6)-ubiquitinyl-[acceptor protein]-L-lysine.</text>
        <dbReference type="EC" id="2.3.2.27"/>
    </reaction>
</comment>
<comment type="subcellular location">
    <subcellularLocation>
        <location evidence="2">Endomembrane system</location>
        <topology evidence="2">Multi-pass membrane protein</topology>
    </subcellularLocation>
</comment>
<gene>
    <name evidence="16" type="primary">LOC111017421</name>
</gene>
<keyword evidence="8 11" id="KW-1133">Transmembrane helix</keyword>
<dbReference type="GO" id="GO:0012505">
    <property type="term" value="C:endomembrane system"/>
    <property type="evidence" value="ECO:0007669"/>
    <property type="project" value="UniProtKB-SubCell"/>
</dbReference>
<dbReference type="GO" id="GO:0061630">
    <property type="term" value="F:ubiquitin protein ligase activity"/>
    <property type="evidence" value="ECO:0007669"/>
    <property type="project" value="UniProtKB-EC"/>
</dbReference>
<keyword evidence="9 11" id="KW-0472">Membrane</keyword>
<dbReference type="InterPro" id="IPR021319">
    <property type="entry name" value="DUF2921"/>
</dbReference>
<dbReference type="Proteomes" id="UP000504603">
    <property type="component" value="Unplaced"/>
</dbReference>
<organism evidence="15 16">
    <name type="scientific">Momordica charantia</name>
    <name type="common">Bitter gourd</name>
    <name type="synonym">Balsam pear</name>
    <dbReference type="NCBI Taxonomy" id="3673"/>
    <lineage>
        <taxon>Eukaryota</taxon>
        <taxon>Viridiplantae</taxon>
        <taxon>Streptophyta</taxon>
        <taxon>Embryophyta</taxon>
        <taxon>Tracheophyta</taxon>
        <taxon>Spermatophyta</taxon>
        <taxon>Magnoliopsida</taxon>
        <taxon>eudicotyledons</taxon>
        <taxon>Gunneridae</taxon>
        <taxon>Pentapetalae</taxon>
        <taxon>rosids</taxon>
        <taxon>fabids</taxon>
        <taxon>Cucurbitales</taxon>
        <taxon>Cucurbitaceae</taxon>
        <taxon>Momordiceae</taxon>
        <taxon>Momordica</taxon>
    </lineage>
</organism>
<evidence type="ECO:0000259" key="13">
    <source>
        <dbReference type="Pfam" id="PF11145"/>
    </source>
</evidence>
<evidence type="ECO:0000256" key="11">
    <source>
        <dbReference type="SAM" id="Phobius"/>
    </source>
</evidence>
<sequence length="1079" mass="123301">MRNLVSLFFFILGLQLYGDLSFSFAQSESLGFGVIEAESRDESTNETPSYNYERFDEVEKKCKFVLSSASELSSDTSRFLRMKEQLQFVNGDWRQDEGKYPLMPFNNGSYVFSKRRYYMDHVNGSASVETSPLKLISFWVMDIDPAHQTKKSVSVSGLLSMGITLDGTFEQWSSEHPRFQFWPGRSELSLPFQGIYTESKKNGGERVLCLLGSGLLPSRDQESDDPWSWAKDSNVNRHQMPLLQDDQILLVLRFPMKFTLTSRVIQGELRSLNPKSNLKYFDNIHILSQLGGVHYDFVSEKSVKKACAPYPYNDSLMKKNISMYRGSSFCRVLQEMTREQAFTVLPNWRCNSTDVFCRKLGPFVSDKEINRTDGSFKNVKIYMQDVTCKIQGSNKNDISASVSAVFRAVSPSENLYSAWRRSALNNMTMVSEGMWKSSSGQLCMVGCLGLVNGEKISCDSRICLYIPISFTLKQRSILVGSISSINDKPTYFPLSFEKLFQPMELWSHFSDSHPFYSYTKIALAGAVLERNEAFSFGSVIKKSLLRYPKLEDTESYEFSESLLSEDLTLHVPALLNPAAGSRTSRIDVQLDIISVGSFFGRYWSGLNGSISDVETPYHSRPEYTEKQLLLNVSAQLSLLDQMYSNFSALFLEGIYDPHVGHMYLVGCRDVRASWKVLFDSMDLEDGLDCQIEVVVSYPPTTAQWLVNPTAKISISSRRTEDDPFYFSPIKLETMPTMYRRQRQDILSRKSVEGMLRILTLSLAIACISSQILYINRNLESVPYTSLIMLGVQSLGYTLPLVTGAEAVFKRRGGPESYNDNSYDLEDNLWFLVIDYIVKLLIVISLLLTLRLFQKVWKSRIRLLRQAPLEPHRVPSDKWVLIATLFIHLIGYVAVLIVRASRTAEIRVVSDMVPSVSPSSHMMQGWKRDLQEYVGLVQDFFLLPQIIGNLLWQIDCRPLRKFYFIGITLVRLLPHFYDFIRAPTVNPYFVQEYDFVNPSMDFYSRFGDVFIPLIAFILAVVVYIQQRWNYEKLSQALVVGRVRLLPSASRIYQRLPSKSYEAEAELASAENGNTKREDVD</sequence>
<dbReference type="RefSeq" id="XP_022148865.1">
    <property type="nucleotide sequence ID" value="XM_022293173.1"/>
</dbReference>
<feature type="chain" id="PRO_5026808467" description="RING-type E3 ubiquitin transferase" evidence="12">
    <location>
        <begin position="22"/>
        <end position="1079"/>
    </location>
</feature>
<feature type="domain" description="SWEET-like" evidence="13">
    <location>
        <begin position="741"/>
        <end position="1031"/>
    </location>
</feature>
<feature type="transmembrane region" description="Helical" evidence="11">
    <location>
        <begin position="878"/>
        <end position="897"/>
    </location>
</feature>
<name>A0A6J1D448_MOMCH</name>
<evidence type="ECO:0000256" key="3">
    <source>
        <dbReference type="ARBA" id="ARBA00004906"/>
    </source>
</evidence>
<evidence type="ECO:0000256" key="10">
    <source>
        <dbReference type="SAM" id="MobiDB-lite"/>
    </source>
</evidence>
<dbReference type="PANTHER" id="PTHR33389:SF4">
    <property type="entry name" value="PII, URIDYLYLTRANSFERASE (DUF2921)"/>
    <property type="match status" value="1"/>
</dbReference>
<evidence type="ECO:0000256" key="2">
    <source>
        <dbReference type="ARBA" id="ARBA00004127"/>
    </source>
</evidence>
<reference evidence="16" key="1">
    <citation type="submission" date="2025-08" db="UniProtKB">
        <authorList>
            <consortium name="RefSeq"/>
        </authorList>
    </citation>
    <scope>IDENTIFICATION</scope>
    <source>
        <strain evidence="16">OHB3-1</strain>
    </source>
</reference>
<evidence type="ECO:0000256" key="9">
    <source>
        <dbReference type="ARBA" id="ARBA00023136"/>
    </source>
</evidence>
<evidence type="ECO:0000256" key="6">
    <source>
        <dbReference type="ARBA" id="ARBA00022692"/>
    </source>
</evidence>
<evidence type="ECO:0000259" key="14">
    <source>
        <dbReference type="Pfam" id="PF25333"/>
    </source>
</evidence>
<feature type="domain" description="DUF2921" evidence="14">
    <location>
        <begin position="533"/>
        <end position="730"/>
    </location>
</feature>
<accession>A0A6J1D448</accession>
<evidence type="ECO:0000256" key="7">
    <source>
        <dbReference type="ARBA" id="ARBA00022786"/>
    </source>
</evidence>
<feature type="transmembrane region" description="Helical" evidence="11">
    <location>
        <begin position="828"/>
        <end position="852"/>
    </location>
</feature>
<evidence type="ECO:0000256" key="8">
    <source>
        <dbReference type="ARBA" id="ARBA00022989"/>
    </source>
</evidence>
<feature type="domain" description="DUF2921" evidence="14">
    <location>
        <begin position="303"/>
        <end position="492"/>
    </location>
</feature>
<dbReference type="GeneID" id="111017421"/>
<evidence type="ECO:0000313" key="15">
    <source>
        <dbReference type="Proteomes" id="UP000504603"/>
    </source>
</evidence>
<keyword evidence="6 11" id="KW-0812">Transmembrane</keyword>
<dbReference type="OrthoDB" id="618601at2759"/>